<evidence type="ECO:0000259" key="3">
    <source>
        <dbReference type="Pfam" id="PF23981"/>
    </source>
</evidence>
<proteinExistence type="predicted"/>
<sequence length="982" mass="105225">MRLLTFLVIYLFGVTQVLAAEQCSAIFPDGASTHSAGGTISFGSNAQLFGSDDNRLATTAISKNAGSTISTCNTADCVATGSPSVEASGVTFQTSASTIDVTVGFNKSVVIGSGSNPGNEFDEINPGGSSQASITFSDTRSEYFVDRLVLGSENTLYLQSGATYWFNQLTLSSQADIIVLGSGTAIIYVNQSLTITSPGLINSPSINNSGDASKLVLYAFSDVTLNSNSTFTGSLYAQGDLTLISSSYLFGAVSAANIDLNSQSTITYQSAEVADTDFGTLCSTKLIDHFEIQHNGQGFTCEAKPITLKACVDESCDTLYDKETTIIMSPTDWEGGNTLVFTGEITANLNVTDAGTITLAKIAANPEADLRCFNGSTETCAMDFVNDGFEFFGITTSIKKLGDQEAETNFNNVNIRAVRDEAGVCKALLEGPQDIKFTYNCEEPSSCLTSLGDIPINTTPSGDQSGILSVLFAEDGTAPMSFLNYADAGRLALTVEADIEGVTITSGTATVDVYPTYLKLDVSPISLLDNSSNFKAGEPFSFIVGAYGALNTKLRNYEAGTTKLKVERVTPNSISANEGNFKYGDANTSKISTNLAPVFTATSPSPLLFNDGEYRTEKAYYDEVGSIKIDIQDSDYFGNVISSKNTLTLGDFIPAYYTVTKALPELQNTCDDTFSYIGETIGFVTGSQPLLFYTGKNAQNAVTNNYGITPGTFSISQLDVNNGISLFDSSSYSATDSANEVSKGSIPLITTGIADYDGIIEVQIPDTRFKYNKVRSDNTTFDIPSPFAASIDMEFSSTLLTDENGVCYQSDYENSTCLPFTIANITGANMRYGRLVMDSTYGPETESLTVPFRAEYFDGELWLVNTEDNCTNIDFTKAGDEIQLTNNSLAALVGNVSSAGDLLMGVPVGKQFKLEAPGAGITGELKIWLNPNDVDVTWPAYLNYDWDGDGFINNTNDFPEATVSFGLFRGNDRIIHWREVFN</sequence>
<dbReference type="eggNOG" id="COG1664">
    <property type="taxonomic scope" value="Bacteria"/>
</dbReference>
<dbReference type="InterPro" id="IPR046524">
    <property type="entry name" value="DUF6701"/>
</dbReference>
<dbReference type="Pfam" id="PF23981">
    <property type="entry name" value="DUF7305"/>
    <property type="match status" value="1"/>
</dbReference>
<evidence type="ECO:0000313" key="4">
    <source>
        <dbReference type="EMBL" id="GAC18593.1"/>
    </source>
</evidence>
<evidence type="ECO:0000256" key="1">
    <source>
        <dbReference type="SAM" id="SignalP"/>
    </source>
</evidence>
<dbReference type="Proteomes" id="UP000006327">
    <property type="component" value="Unassembled WGS sequence"/>
</dbReference>
<dbReference type="AlphaFoldDB" id="K6YPM8"/>
<evidence type="ECO:0000313" key="5">
    <source>
        <dbReference type="Proteomes" id="UP000006327"/>
    </source>
</evidence>
<reference evidence="4 5" key="1">
    <citation type="journal article" date="2017" name="Antonie Van Leeuwenhoek">
        <title>Rhizobium rhizosphaerae sp. nov., a novel species isolated from rice rhizosphere.</title>
        <authorList>
            <person name="Zhao J.J."/>
            <person name="Zhang J."/>
            <person name="Zhang R.J."/>
            <person name="Zhang C.W."/>
            <person name="Yin H.Q."/>
            <person name="Zhang X.X."/>
        </authorList>
    </citation>
    <scope>NUCLEOTIDE SEQUENCE [LARGE SCALE GENOMIC DNA]</scope>
    <source>
        <strain evidence="4 5">BSs20135</strain>
    </source>
</reference>
<dbReference type="OrthoDB" id="9790247at2"/>
<dbReference type="InterPro" id="IPR055729">
    <property type="entry name" value="DUF7305"/>
</dbReference>
<keyword evidence="5" id="KW-1185">Reference proteome</keyword>
<dbReference type="RefSeq" id="WP_007618571.1">
    <property type="nucleotide sequence ID" value="NZ_BAEO01000019.1"/>
</dbReference>
<feature type="domain" description="DUF6701" evidence="2">
    <location>
        <begin position="370"/>
        <end position="980"/>
    </location>
</feature>
<dbReference type="EMBL" id="BAEO01000019">
    <property type="protein sequence ID" value="GAC18593.1"/>
    <property type="molecule type" value="Genomic_DNA"/>
</dbReference>
<feature type="domain" description="DUF7305" evidence="3">
    <location>
        <begin position="142"/>
        <end position="270"/>
    </location>
</feature>
<dbReference type="Pfam" id="PF20419">
    <property type="entry name" value="DUF6701"/>
    <property type="match status" value="1"/>
</dbReference>
<accession>K6YPM8</accession>
<feature type="chain" id="PRO_5003897631" evidence="1">
    <location>
        <begin position="20"/>
        <end position="982"/>
    </location>
</feature>
<organism evidence="4 5">
    <name type="scientific">Paraglaciecola arctica BSs20135</name>
    <dbReference type="NCBI Taxonomy" id="493475"/>
    <lineage>
        <taxon>Bacteria</taxon>
        <taxon>Pseudomonadati</taxon>
        <taxon>Pseudomonadota</taxon>
        <taxon>Gammaproteobacteria</taxon>
        <taxon>Alteromonadales</taxon>
        <taxon>Alteromonadaceae</taxon>
        <taxon>Paraglaciecola</taxon>
    </lineage>
</organism>
<dbReference type="STRING" id="493475.GARC_1621"/>
<name>K6YPM8_9ALTE</name>
<keyword evidence="1" id="KW-0732">Signal</keyword>
<protein>
    <submittedName>
        <fullName evidence="4">MSHA biogenesis protein MshQ</fullName>
    </submittedName>
</protein>
<comment type="caution">
    <text evidence="4">The sequence shown here is derived from an EMBL/GenBank/DDBJ whole genome shotgun (WGS) entry which is preliminary data.</text>
</comment>
<feature type="signal peptide" evidence="1">
    <location>
        <begin position="1"/>
        <end position="19"/>
    </location>
</feature>
<gene>
    <name evidence="4" type="primary">mshQ</name>
    <name evidence="4" type="ORF">GARC_1621</name>
</gene>
<evidence type="ECO:0000259" key="2">
    <source>
        <dbReference type="Pfam" id="PF20419"/>
    </source>
</evidence>